<feature type="domain" description="TauD/TfdA-like" evidence="6">
    <location>
        <begin position="8"/>
        <end position="277"/>
    </location>
</feature>
<dbReference type="AlphaFoldDB" id="A0A7W7LF31"/>
<dbReference type="SUPFAM" id="SSF51197">
    <property type="entry name" value="Clavaminate synthase-like"/>
    <property type="match status" value="1"/>
</dbReference>
<evidence type="ECO:0000259" key="6">
    <source>
        <dbReference type="Pfam" id="PF02668"/>
    </source>
</evidence>
<organism evidence="7 8">
    <name type="scientific">Streptomyces netropsis</name>
    <name type="common">Streptoverticillium netropsis</name>
    <dbReference type="NCBI Taxonomy" id="55404"/>
    <lineage>
        <taxon>Bacteria</taxon>
        <taxon>Bacillati</taxon>
        <taxon>Actinomycetota</taxon>
        <taxon>Actinomycetes</taxon>
        <taxon>Kitasatosporales</taxon>
        <taxon>Streptomycetaceae</taxon>
        <taxon>Streptomyces</taxon>
    </lineage>
</organism>
<dbReference type="InterPro" id="IPR003819">
    <property type="entry name" value="TauD/TfdA-like"/>
</dbReference>
<proteinExistence type="inferred from homology"/>
<comment type="caution">
    <text evidence="7">The sequence shown here is derived from an EMBL/GenBank/DDBJ whole genome shotgun (WGS) entry which is preliminary data.</text>
</comment>
<keyword evidence="4 7" id="KW-0560">Oxidoreductase</keyword>
<evidence type="ECO:0000256" key="2">
    <source>
        <dbReference type="ARBA" id="ARBA00022723"/>
    </source>
</evidence>
<gene>
    <name evidence="7" type="ORF">FHS38_005088</name>
</gene>
<evidence type="ECO:0000256" key="4">
    <source>
        <dbReference type="ARBA" id="ARBA00023002"/>
    </source>
</evidence>
<evidence type="ECO:0000256" key="1">
    <source>
        <dbReference type="ARBA" id="ARBA00005896"/>
    </source>
</evidence>
<protein>
    <submittedName>
        <fullName evidence="7">Taurine dioxygenase</fullName>
        <ecNumber evidence="7">1.14.11.17</ecNumber>
    </submittedName>
</protein>
<dbReference type="InterPro" id="IPR042098">
    <property type="entry name" value="TauD-like_sf"/>
</dbReference>
<evidence type="ECO:0000256" key="3">
    <source>
        <dbReference type="ARBA" id="ARBA00022964"/>
    </source>
</evidence>
<reference evidence="7 8" key="1">
    <citation type="submission" date="2020-08" db="EMBL/GenBank/DDBJ databases">
        <title>Genomic Encyclopedia of Type Strains, Phase III (KMG-III): the genomes of soil and plant-associated and newly described type strains.</title>
        <authorList>
            <person name="Whitman W."/>
        </authorList>
    </citation>
    <scope>NUCLEOTIDE SEQUENCE [LARGE SCALE GENOMIC DNA]</scope>
    <source>
        <strain evidence="7 8">CECT 3265</strain>
    </source>
</reference>
<dbReference type="GO" id="GO:0000908">
    <property type="term" value="F:taurine dioxygenase activity"/>
    <property type="evidence" value="ECO:0007669"/>
    <property type="project" value="UniProtKB-EC"/>
</dbReference>
<dbReference type="InterPro" id="IPR051323">
    <property type="entry name" value="AtsK-like"/>
</dbReference>
<dbReference type="PANTHER" id="PTHR30468">
    <property type="entry name" value="ALPHA-KETOGLUTARATE-DEPENDENT SULFONATE DIOXYGENASE"/>
    <property type="match status" value="1"/>
</dbReference>
<dbReference type="GO" id="GO:0046872">
    <property type="term" value="F:metal ion binding"/>
    <property type="evidence" value="ECO:0007669"/>
    <property type="project" value="UniProtKB-KW"/>
</dbReference>
<evidence type="ECO:0000313" key="7">
    <source>
        <dbReference type="EMBL" id="MBB4889013.1"/>
    </source>
</evidence>
<name>A0A7W7LF31_STRNE</name>
<dbReference type="RefSeq" id="WP_184737103.1">
    <property type="nucleotide sequence ID" value="NZ_BMRW01000002.1"/>
</dbReference>
<dbReference type="GO" id="GO:0006790">
    <property type="term" value="P:sulfur compound metabolic process"/>
    <property type="evidence" value="ECO:0007669"/>
    <property type="project" value="TreeGrafter"/>
</dbReference>
<keyword evidence="5" id="KW-0408">Iron</keyword>
<keyword evidence="2" id="KW-0479">Metal-binding</keyword>
<keyword evidence="3 7" id="KW-0223">Dioxygenase</keyword>
<evidence type="ECO:0000313" key="8">
    <source>
        <dbReference type="Proteomes" id="UP000556436"/>
    </source>
</evidence>
<accession>A0A7W7LF31</accession>
<comment type="similarity">
    <text evidence="1">Belongs to the TfdA dioxygenase family.</text>
</comment>
<dbReference type="GO" id="GO:0005737">
    <property type="term" value="C:cytoplasm"/>
    <property type="evidence" value="ECO:0007669"/>
    <property type="project" value="TreeGrafter"/>
</dbReference>
<dbReference type="EC" id="1.14.11.17" evidence="7"/>
<dbReference type="Gene3D" id="3.60.130.10">
    <property type="entry name" value="Clavaminate synthase-like"/>
    <property type="match status" value="1"/>
</dbReference>
<evidence type="ECO:0000256" key="5">
    <source>
        <dbReference type="ARBA" id="ARBA00023004"/>
    </source>
</evidence>
<keyword evidence="8" id="KW-1185">Reference proteome</keyword>
<dbReference type="Pfam" id="PF02668">
    <property type="entry name" value="TauD"/>
    <property type="match status" value="1"/>
</dbReference>
<dbReference type="EMBL" id="JACHJG010000011">
    <property type="protein sequence ID" value="MBB4889013.1"/>
    <property type="molecule type" value="Genomic_DNA"/>
</dbReference>
<sequence>MSTSLPTIESVSPALGARVLDIDLSQELTDEVWTAVHDAFHQYNVLVFPGQDLSVEQQKRFAGRFGRLLTHDHLLPMTVEGHPECMVLHNNEQKPPGLNSWHTDNSGWAEPPLGTVLHARTTPRVGGDTLYSNMYLAFETLSEPMREMLLKLTAVHDVRKAFGADYGNLQRSLKKKGIDPDEQFADQEPVEHPLVRTHPVTGRKALYISSPYVTRINGLSETESRAILEFLYRHIETNELIYRHAWSTGDLLVWDNRCTQHLAVADYFPHERLMHRMNIAGEKPFLTL</sequence>
<dbReference type="Proteomes" id="UP000556436">
    <property type="component" value="Unassembled WGS sequence"/>
</dbReference>
<dbReference type="PANTHER" id="PTHR30468:SF1">
    <property type="entry name" value="ALPHA-KETOGLUTARATE-DEPENDENT SULFONATE DIOXYGENASE"/>
    <property type="match status" value="1"/>
</dbReference>